<organism evidence="2 3">
    <name type="scientific">Klebsiella variicola</name>
    <dbReference type="NCBI Taxonomy" id="244366"/>
    <lineage>
        <taxon>Bacteria</taxon>
        <taxon>Pseudomonadati</taxon>
        <taxon>Pseudomonadota</taxon>
        <taxon>Gammaproteobacteria</taxon>
        <taxon>Enterobacterales</taxon>
        <taxon>Enterobacteriaceae</taxon>
        <taxon>Klebsiella/Raoultella group</taxon>
        <taxon>Klebsiella</taxon>
        <taxon>Klebsiella pneumoniae complex</taxon>
    </lineage>
</organism>
<protein>
    <recommendedName>
        <fullName evidence="4">Type-F conjugative transfer system mating-pair stabilization protein TraN</fullName>
    </recommendedName>
</protein>
<feature type="chain" id="PRO_5040188025" description="Type-F conjugative transfer system mating-pair stabilization protein TraN" evidence="1">
    <location>
        <begin position="20"/>
        <end position="619"/>
    </location>
</feature>
<dbReference type="AlphaFoldDB" id="A0A9P0VBA1"/>
<dbReference type="NCBIfam" id="TIGR02750">
    <property type="entry name" value="TraN_Ftype"/>
    <property type="match status" value="1"/>
</dbReference>
<keyword evidence="3" id="KW-1185">Reference proteome</keyword>
<feature type="signal peptide" evidence="1">
    <location>
        <begin position="1"/>
        <end position="19"/>
    </location>
</feature>
<dbReference type="InterPro" id="IPR014121">
    <property type="entry name" value="TraN_Ftype"/>
</dbReference>
<dbReference type="EMBL" id="OW969750">
    <property type="protein sequence ID" value="CAH6254505.1"/>
    <property type="molecule type" value="Genomic_DNA"/>
</dbReference>
<proteinExistence type="predicted"/>
<accession>A0A9P0VBA1</accession>
<evidence type="ECO:0000313" key="2">
    <source>
        <dbReference type="EMBL" id="CAH6254505.1"/>
    </source>
</evidence>
<evidence type="ECO:0000256" key="1">
    <source>
        <dbReference type="SAM" id="SignalP"/>
    </source>
</evidence>
<name>A0A9P0VBA1_KLEVA</name>
<gene>
    <name evidence="2" type="ORF">AN2335V1_4900</name>
</gene>
<evidence type="ECO:0000313" key="3">
    <source>
        <dbReference type="Proteomes" id="UP000789617"/>
    </source>
</evidence>
<dbReference type="Proteomes" id="UP000789617">
    <property type="component" value="Plasmid P1"/>
</dbReference>
<evidence type="ECO:0008006" key="4">
    <source>
        <dbReference type="Google" id="ProtNLM"/>
    </source>
</evidence>
<dbReference type="Pfam" id="PF06986">
    <property type="entry name" value="F_T4SS_TraN"/>
    <property type="match status" value="1"/>
</dbReference>
<reference evidence="2" key="1">
    <citation type="submission" date="2022-05" db="EMBL/GenBank/DDBJ databases">
        <authorList>
            <person name="Alioto T."/>
            <person name="Alioto T."/>
            <person name="Gomez Garrido J."/>
        </authorList>
    </citation>
    <scope>NUCLEOTIDE SEQUENCE</scope>
    <source>
        <strain evidence="2">0</strain>
        <plasmid evidence="2">P1</plasmid>
    </source>
</reference>
<dbReference type="RefSeq" id="WP_080929164.1">
    <property type="nucleotide sequence ID" value="NZ_FWGF01000008.1"/>
</dbReference>
<keyword evidence="1" id="KW-0732">Signal</keyword>
<sequence>MKPIFSVLAGILCCACALANTQYDEASHYASDVKGKGLDTLKNADPATLIPGFTDSPEQSKFYGGITADQNPALDSKGTREMNHTEAGKTLQDVIKHRPPDRISTDAPFIHGSLDVEDKAESLTKDTDTQCRDVDINNTQITRFTCERTPAVELTCTRNAGPGEGHAEDIVITKTFSVSNNDFIYRYDGDKRVTFQFHAPASGTVIRATFTLYFSDRNLSYRMRWWGVNAESVAKKENSWVLTGAAGSTLSQERLSPMGEIENKNCLRGNPSRCRDYARDTLGWLKNGSDGRMSLTLEMQVREKKWVPDVVWTETCPFDPSEQVKTGSVCTSPGGNRTFIVNGQPFTLHSDCWQYTDTYISQSPDNGTCDPYMKNPACTVGSIACIASLSDTCLREHVVFSCEKHTRSTAHLCGGELVCADGSCDHAENKANADFRSAVSGLAALAAAGKDVAQLNSMNVSAFTGKAISCRKAMAGFNNCCRDSGWGQDTGLASCRSEEKALGQAKARKLTIYVGGYCAHKVLGVCTERKEGYCQFDSKLAKIIQEQGRRGQLGKGFGRGESPDCRGLSVAELQHLDFSAINFADFYDDLENGTTLPEDQFLIERIKQQITDKMKDGAQ</sequence>
<geneLocation type="plasmid" evidence="2 3">
    <name>P1</name>
</geneLocation>
<keyword evidence="2" id="KW-0614">Plasmid</keyword>